<dbReference type="PANTHER" id="PTHR46401">
    <property type="entry name" value="GLYCOSYLTRANSFERASE WBBK-RELATED"/>
    <property type="match status" value="1"/>
</dbReference>
<reference evidence="4" key="1">
    <citation type="submission" date="2021-02" db="EMBL/GenBank/DDBJ databases">
        <title>The CRISPR/cas machinery reduction and long-range gene transfer in the hot spring cyanobacterium Synechococcus.</title>
        <authorList>
            <person name="Dvorak P."/>
            <person name="Jahodarova E."/>
            <person name="Hasler P."/>
            <person name="Poulickova A."/>
        </authorList>
    </citation>
    <scope>NUCLEOTIDE SEQUENCE</scope>
    <source>
        <strain evidence="4">Rupite</strain>
    </source>
</reference>
<organism evidence="4 5">
    <name type="scientific">Thermostichus vulcanus str. 'Rupite'</name>
    <dbReference type="NCBI Taxonomy" id="2813851"/>
    <lineage>
        <taxon>Bacteria</taxon>
        <taxon>Bacillati</taxon>
        <taxon>Cyanobacteriota</taxon>
        <taxon>Cyanophyceae</taxon>
        <taxon>Thermostichales</taxon>
        <taxon>Thermostichaceae</taxon>
        <taxon>Thermostichus</taxon>
    </lineage>
</organism>
<protein>
    <submittedName>
        <fullName evidence="4">Glycosyltransferase family 4 protein</fullName>
    </submittedName>
</protein>
<dbReference type="PANTHER" id="PTHR46401:SF2">
    <property type="entry name" value="GLYCOSYLTRANSFERASE WBBK-RELATED"/>
    <property type="match status" value="1"/>
</dbReference>
<dbReference type="Pfam" id="PF00534">
    <property type="entry name" value="Glycos_transf_1"/>
    <property type="match status" value="1"/>
</dbReference>
<evidence type="ECO:0000256" key="1">
    <source>
        <dbReference type="ARBA" id="ARBA00022679"/>
    </source>
</evidence>
<accession>A0ABT0CF86</accession>
<dbReference type="RefSeq" id="WP_244352146.1">
    <property type="nucleotide sequence ID" value="NZ_JAFIRA010000043.1"/>
</dbReference>
<dbReference type="InterPro" id="IPR001296">
    <property type="entry name" value="Glyco_trans_1"/>
</dbReference>
<keyword evidence="1" id="KW-0808">Transferase</keyword>
<dbReference type="InterPro" id="IPR028098">
    <property type="entry name" value="Glyco_trans_4-like_N"/>
</dbReference>
<dbReference type="Proteomes" id="UP000830835">
    <property type="component" value="Unassembled WGS sequence"/>
</dbReference>
<feature type="domain" description="Glycosyl transferase family 1" evidence="2">
    <location>
        <begin position="234"/>
        <end position="391"/>
    </location>
</feature>
<dbReference type="EMBL" id="JAFIRA010000043">
    <property type="protein sequence ID" value="MCJ2544015.1"/>
    <property type="molecule type" value="Genomic_DNA"/>
</dbReference>
<dbReference type="Pfam" id="PF13579">
    <property type="entry name" value="Glyco_trans_4_4"/>
    <property type="match status" value="1"/>
</dbReference>
<proteinExistence type="predicted"/>
<feature type="domain" description="Glycosyltransferase subfamily 4-like N-terminal" evidence="3">
    <location>
        <begin position="32"/>
        <end position="206"/>
    </location>
</feature>
<evidence type="ECO:0000313" key="5">
    <source>
        <dbReference type="Proteomes" id="UP000830835"/>
    </source>
</evidence>
<evidence type="ECO:0000259" key="2">
    <source>
        <dbReference type="Pfam" id="PF00534"/>
    </source>
</evidence>
<dbReference type="Gene3D" id="3.40.50.2000">
    <property type="entry name" value="Glycogen Phosphorylase B"/>
    <property type="match status" value="2"/>
</dbReference>
<comment type="caution">
    <text evidence="4">The sequence shown here is derived from an EMBL/GenBank/DDBJ whole genome shotgun (WGS) entry which is preliminary data.</text>
</comment>
<name>A0ABT0CF86_THEVL</name>
<gene>
    <name evidence="4" type="ORF">JX360_14070</name>
</gene>
<keyword evidence="5" id="KW-1185">Reference proteome</keyword>
<evidence type="ECO:0000259" key="3">
    <source>
        <dbReference type="Pfam" id="PF13579"/>
    </source>
</evidence>
<evidence type="ECO:0000313" key="4">
    <source>
        <dbReference type="EMBL" id="MCJ2544015.1"/>
    </source>
</evidence>
<dbReference type="SUPFAM" id="SSF53756">
    <property type="entry name" value="UDP-Glycosyltransferase/glycogen phosphorylase"/>
    <property type="match status" value="1"/>
</dbReference>
<sequence>MTHFIRKDSLSFHLLICNQFFPPDFAATGQLLEELAQHLGRMGFKIRVFTSQPGYAFTRPSAPRREEQGSLTIRRTRATRVWPQRIRGKVIGGLLYCVRACLHLLRPANRTDLIVLTTSPPYLLFVGFVAHLFLRIPYVCLVYDLYPDVAVELGVIPARHWLTRFWQWMNVQVWKRAAGMIVLSSSMKHHIETQIPQLKSKIHVIHSWADPDHLKPLAKTENPFAHEHGLVDLFTVLYSGNMGRCHDMDTILEAALLLKDDPTIQFLFIGDGAQKQHCLNWVKTHQLSNCRFLPYQAKETLPYSLTACDVALVSVKPGMERLIAPSKLYGHLATGKPIGIICSPDAYLRDMVVEGGFGCCFDNQAAEALSHFICSLQRDPHWAEQMGARGRAYLEQRFTPEKIARQYLQVFQHCLNPELTHPESTTPPQLKVKI</sequence>
<dbReference type="CDD" id="cd03794">
    <property type="entry name" value="GT4_WbuB-like"/>
    <property type="match status" value="1"/>
</dbReference>